<dbReference type="Proteomes" id="UP000006073">
    <property type="component" value="Unassembled WGS sequence"/>
</dbReference>
<dbReference type="STRING" id="1189612.A33Q_3595"/>
<name>S2D418_INDAL</name>
<feature type="region of interest" description="Disordered" evidence="1">
    <location>
        <begin position="1"/>
        <end position="29"/>
    </location>
</feature>
<feature type="compositionally biased region" description="Polar residues" evidence="1">
    <location>
        <begin position="9"/>
        <end position="18"/>
    </location>
</feature>
<evidence type="ECO:0000256" key="1">
    <source>
        <dbReference type="SAM" id="MobiDB-lite"/>
    </source>
</evidence>
<sequence>MPEDRDSLSKQADSQVLTESSVEQIPEEEVEEKLELEYQGGFEKGILVVFEGKELEKEHHDLLFNILNAVNCSLKDVALCSDMSLNLVSPDYISNMAPNKVIIFGNIHHDIISLKKKDYSILQEEGTEYLFADGLKTISEDKNLKRALWTALQVLFNITGK</sequence>
<comment type="caution">
    <text evidence="2">The sequence shown here is derived from an EMBL/GenBank/DDBJ whole genome shotgun (WGS) entry which is preliminary data.</text>
</comment>
<organism evidence="2 3">
    <name type="scientific">Indibacter alkaliphilus (strain CCUG 57479 / KCTC 22604 / LW1)</name>
    <dbReference type="NCBI Taxonomy" id="1189612"/>
    <lineage>
        <taxon>Bacteria</taxon>
        <taxon>Pseudomonadati</taxon>
        <taxon>Bacteroidota</taxon>
        <taxon>Cytophagia</taxon>
        <taxon>Cytophagales</taxon>
        <taxon>Cyclobacteriaceae</taxon>
    </lineage>
</organism>
<dbReference type="EMBL" id="ALWO02000045">
    <property type="protein sequence ID" value="EOZ93649.1"/>
    <property type="molecule type" value="Genomic_DNA"/>
</dbReference>
<evidence type="ECO:0000313" key="3">
    <source>
        <dbReference type="Proteomes" id="UP000006073"/>
    </source>
</evidence>
<dbReference type="AlphaFoldDB" id="S2D418"/>
<gene>
    <name evidence="2" type="ORF">A33Q_3595</name>
</gene>
<accession>S2D418</accession>
<reference evidence="2 3" key="1">
    <citation type="journal article" date="2013" name="Genome Announc.">
        <title>Draft Genome Sequence of Indibacter alkaliphilus Strain LW1T, Isolated from Lonar Lake, a Haloalkaline Lake in the Buldana District of Maharashtra, India.</title>
        <authorList>
            <person name="Singh A."/>
            <person name="Kumar Jangir P."/>
            <person name="Sharma R."/>
            <person name="Singh A."/>
            <person name="Kumar Pinnaka A."/>
            <person name="Shivaji S."/>
        </authorList>
    </citation>
    <scope>NUCLEOTIDE SEQUENCE [LARGE SCALE GENOMIC DNA]</scope>
    <source>
        <strain evidence="3">CCUG 57479 / KCTC 22604 / LW1</strain>
    </source>
</reference>
<keyword evidence="3" id="KW-1185">Reference proteome</keyword>
<evidence type="ECO:0000313" key="2">
    <source>
        <dbReference type="EMBL" id="EOZ93649.1"/>
    </source>
</evidence>
<protein>
    <submittedName>
        <fullName evidence="2">Uncharacterized protein</fullName>
    </submittedName>
</protein>
<proteinExistence type="predicted"/>